<evidence type="ECO:0000256" key="5">
    <source>
        <dbReference type="ARBA" id="ARBA00022989"/>
    </source>
</evidence>
<sequence>MTTGTHHTSDSKPRVPATVLVLLAIASVQFGGALAVTLIPLVGVLGSVTLRLAIASAIMLAILRPKVRGHSRGDWCTVAAFGVALAAMNSAFYASLERLPIGIAVTVEFVGPLMLAAVLSRRARDLIAVAIAAVGILLISGIGPTPVDRLDIVGVALALTAGAAWAAYILLSARTGARFPHLDGLAFAMTIATVLVAPMGIATAGASMLEPEVLLRGAGIAVLSSVLPYSLELLALRHLRANVFGVLLSLEPAVAALAGLVVLGQVLSVIQMLGMAAVVAASASVTRREPTPPPDPDTPRDLGP</sequence>
<comment type="caution">
    <text evidence="10">The sequence shown here is derived from an EMBL/GenBank/DDBJ whole genome shotgun (WGS) entry which is preliminary data.</text>
</comment>
<feature type="region of interest" description="Disordered" evidence="7">
    <location>
        <begin position="284"/>
        <end position="304"/>
    </location>
</feature>
<evidence type="ECO:0000313" key="11">
    <source>
        <dbReference type="Proteomes" id="UP001157126"/>
    </source>
</evidence>
<protein>
    <submittedName>
        <fullName evidence="10">Membrane protein</fullName>
    </submittedName>
</protein>
<dbReference type="InterPro" id="IPR051258">
    <property type="entry name" value="Diverse_Substrate_Transporter"/>
</dbReference>
<gene>
    <name evidence="10" type="ORF">GCM10025883_15110</name>
</gene>
<feature type="transmembrane region" description="Helical" evidence="8">
    <location>
        <begin position="41"/>
        <end position="63"/>
    </location>
</feature>
<evidence type="ECO:0000256" key="2">
    <source>
        <dbReference type="ARBA" id="ARBA00007362"/>
    </source>
</evidence>
<feature type="domain" description="EamA" evidence="9">
    <location>
        <begin position="154"/>
        <end position="284"/>
    </location>
</feature>
<dbReference type="RefSeq" id="WP_284303372.1">
    <property type="nucleotide sequence ID" value="NZ_BSUO01000001.1"/>
</dbReference>
<feature type="transmembrane region" description="Helical" evidence="8">
    <location>
        <begin position="213"/>
        <end position="231"/>
    </location>
</feature>
<organism evidence="10 11">
    <name type="scientific">Mobilicoccus caccae</name>
    <dbReference type="NCBI Taxonomy" id="1859295"/>
    <lineage>
        <taxon>Bacteria</taxon>
        <taxon>Bacillati</taxon>
        <taxon>Actinomycetota</taxon>
        <taxon>Actinomycetes</taxon>
        <taxon>Micrococcales</taxon>
        <taxon>Dermatophilaceae</taxon>
        <taxon>Mobilicoccus</taxon>
    </lineage>
</organism>
<evidence type="ECO:0000256" key="6">
    <source>
        <dbReference type="ARBA" id="ARBA00023136"/>
    </source>
</evidence>
<evidence type="ECO:0000256" key="3">
    <source>
        <dbReference type="ARBA" id="ARBA00022475"/>
    </source>
</evidence>
<keyword evidence="3" id="KW-1003">Cell membrane</keyword>
<accession>A0ABQ6IQV6</accession>
<evidence type="ECO:0000256" key="1">
    <source>
        <dbReference type="ARBA" id="ARBA00004651"/>
    </source>
</evidence>
<dbReference type="PANTHER" id="PTHR42920">
    <property type="entry name" value="OS03G0707200 PROTEIN-RELATED"/>
    <property type="match status" value="1"/>
</dbReference>
<feature type="transmembrane region" description="Helical" evidence="8">
    <location>
        <begin position="126"/>
        <end position="146"/>
    </location>
</feature>
<reference evidence="11" key="1">
    <citation type="journal article" date="2019" name="Int. J. Syst. Evol. Microbiol.">
        <title>The Global Catalogue of Microorganisms (GCM) 10K type strain sequencing project: providing services to taxonomists for standard genome sequencing and annotation.</title>
        <authorList>
            <consortium name="The Broad Institute Genomics Platform"/>
            <consortium name="The Broad Institute Genome Sequencing Center for Infectious Disease"/>
            <person name="Wu L."/>
            <person name="Ma J."/>
        </authorList>
    </citation>
    <scope>NUCLEOTIDE SEQUENCE [LARGE SCALE GENOMIC DNA]</scope>
    <source>
        <strain evidence="11">NBRC 113072</strain>
    </source>
</reference>
<feature type="transmembrane region" description="Helical" evidence="8">
    <location>
        <begin position="99"/>
        <end position="119"/>
    </location>
</feature>
<keyword evidence="11" id="KW-1185">Reference proteome</keyword>
<feature type="transmembrane region" description="Helical" evidence="8">
    <location>
        <begin position="75"/>
        <end position="93"/>
    </location>
</feature>
<feature type="transmembrane region" description="Helical" evidence="8">
    <location>
        <begin position="152"/>
        <end position="173"/>
    </location>
</feature>
<comment type="subcellular location">
    <subcellularLocation>
        <location evidence="1">Cell membrane</location>
        <topology evidence="1">Multi-pass membrane protein</topology>
    </subcellularLocation>
</comment>
<feature type="transmembrane region" description="Helical" evidence="8">
    <location>
        <begin position="15"/>
        <end position="35"/>
    </location>
</feature>
<keyword evidence="5 8" id="KW-1133">Transmembrane helix</keyword>
<proteinExistence type="inferred from homology"/>
<keyword evidence="6 8" id="KW-0472">Membrane</keyword>
<evidence type="ECO:0000259" key="9">
    <source>
        <dbReference type="Pfam" id="PF00892"/>
    </source>
</evidence>
<keyword evidence="4 8" id="KW-0812">Transmembrane</keyword>
<evidence type="ECO:0000256" key="7">
    <source>
        <dbReference type="SAM" id="MobiDB-lite"/>
    </source>
</evidence>
<evidence type="ECO:0000256" key="4">
    <source>
        <dbReference type="ARBA" id="ARBA00022692"/>
    </source>
</evidence>
<evidence type="ECO:0000256" key="8">
    <source>
        <dbReference type="SAM" id="Phobius"/>
    </source>
</evidence>
<evidence type="ECO:0000313" key="10">
    <source>
        <dbReference type="EMBL" id="GMA39466.1"/>
    </source>
</evidence>
<feature type="transmembrane region" description="Helical" evidence="8">
    <location>
        <begin position="243"/>
        <end position="263"/>
    </location>
</feature>
<dbReference type="InterPro" id="IPR037185">
    <property type="entry name" value="EmrE-like"/>
</dbReference>
<dbReference type="EMBL" id="BSUO01000001">
    <property type="protein sequence ID" value="GMA39466.1"/>
    <property type="molecule type" value="Genomic_DNA"/>
</dbReference>
<dbReference type="Proteomes" id="UP001157126">
    <property type="component" value="Unassembled WGS sequence"/>
</dbReference>
<dbReference type="Pfam" id="PF00892">
    <property type="entry name" value="EamA"/>
    <property type="match status" value="1"/>
</dbReference>
<name>A0ABQ6IQV6_9MICO</name>
<comment type="similarity">
    <text evidence="2">Belongs to the EamA transporter family.</text>
</comment>
<dbReference type="SUPFAM" id="SSF103481">
    <property type="entry name" value="Multidrug resistance efflux transporter EmrE"/>
    <property type="match status" value="2"/>
</dbReference>
<dbReference type="PANTHER" id="PTHR42920:SF5">
    <property type="entry name" value="EAMA DOMAIN-CONTAINING PROTEIN"/>
    <property type="match status" value="1"/>
</dbReference>
<dbReference type="InterPro" id="IPR000620">
    <property type="entry name" value="EamA_dom"/>
</dbReference>
<feature type="transmembrane region" description="Helical" evidence="8">
    <location>
        <begin position="185"/>
        <end position="207"/>
    </location>
</feature>